<evidence type="ECO:0000256" key="5">
    <source>
        <dbReference type="ARBA" id="ARBA00023136"/>
    </source>
</evidence>
<evidence type="ECO:0000256" key="4">
    <source>
        <dbReference type="ARBA" id="ARBA00022989"/>
    </source>
</evidence>
<feature type="domain" description="Type II secretion system protein GspF" evidence="8">
    <location>
        <begin position="73"/>
        <end position="196"/>
    </location>
</feature>
<reference evidence="10" key="1">
    <citation type="submission" date="2017-02" db="EMBL/GenBank/DDBJ databases">
        <authorList>
            <person name="Dridi B."/>
        </authorList>
    </citation>
    <scope>NUCLEOTIDE SEQUENCE [LARGE SCALE GENOMIC DNA]</scope>
    <source>
        <strain evidence="10">B Co 03.10</strain>
    </source>
</reference>
<evidence type="ECO:0000256" key="2">
    <source>
        <dbReference type="ARBA" id="ARBA00022475"/>
    </source>
</evidence>
<keyword evidence="2" id="KW-1003">Cell membrane</keyword>
<sequence length="241" mass="24790">MIGLLVASGAAVLGVLLVTLDPAGRRLRTLLPQLRGTHRGESRFSRTDARLGSGQATAPEAEDDPHRAIAVIDRAAALLRIGMPPATVTAQLAEVSDSDLAAVLTRVSRSMSLGDDPRTAIARHAGGLPPTLAEVLVGMGAVWEVAESAGAPAADVLTRYAHSRREIADAERERLVALAGPQATVTVLTWLPAAGLGLALLIGADLGSLLGSPLGLASIGGGVILLACGRVWMTRMLEKAT</sequence>
<accession>A0A1X6XDX8</accession>
<dbReference type="Proteomes" id="UP000196581">
    <property type="component" value="Unassembled WGS sequence"/>
</dbReference>
<dbReference type="RefSeq" id="WP_087006702.1">
    <property type="nucleotide sequence ID" value="NZ_FWFF01000012.1"/>
</dbReference>
<keyword evidence="10" id="KW-1185">Reference proteome</keyword>
<dbReference type="PANTHER" id="PTHR35007">
    <property type="entry name" value="INTEGRAL MEMBRANE PROTEIN-RELATED"/>
    <property type="match status" value="1"/>
</dbReference>
<dbReference type="PANTHER" id="PTHR35007:SF4">
    <property type="entry name" value="CONSERVED TRANSMEMBRANE PROTEIN-RELATED"/>
    <property type="match status" value="1"/>
</dbReference>
<dbReference type="InterPro" id="IPR018076">
    <property type="entry name" value="T2SS_GspF_dom"/>
</dbReference>
<gene>
    <name evidence="9" type="ORF">FM105_07130</name>
</gene>
<name>A0A1X6XDX8_9MICO</name>
<evidence type="ECO:0000256" key="3">
    <source>
        <dbReference type="ARBA" id="ARBA00022692"/>
    </source>
</evidence>
<evidence type="ECO:0000256" key="7">
    <source>
        <dbReference type="SAM" id="Phobius"/>
    </source>
</evidence>
<dbReference type="GO" id="GO:0005886">
    <property type="term" value="C:plasma membrane"/>
    <property type="evidence" value="ECO:0007669"/>
    <property type="project" value="UniProtKB-SubCell"/>
</dbReference>
<keyword evidence="5 7" id="KW-0472">Membrane</keyword>
<comment type="subcellular location">
    <subcellularLocation>
        <location evidence="1">Cell membrane</location>
        <topology evidence="1">Multi-pass membrane protein</topology>
    </subcellularLocation>
</comment>
<feature type="transmembrane region" description="Helical" evidence="7">
    <location>
        <begin position="214"/>
        <end position="233"/>
    </location>
</feature>
<feature type="region of interest" description="Disordered" evidence="6">
    <location>
        <begin position="37"/>
        <end position="64"/>
    </location>
</feature>
<organism evidence="9 10">
    <name type="scientific">Brevibacterium yomogidense</name>
    <dbReference type="NCBI Taxonomy" id="946573"/>
    <lineage>
        <taxon>Bacteria</taxon>
        <taxon>Bacillati</taxon>
        <taxon>Actinomycetota</taxon>
        <taxon>Actinomycetes</taxon>
        <taxon>Micrococcales</taxon>
        <taxon>Brevibacteriaceae</taxon>
        <taxon>Brevibacterium</taxon>
    </lineage>
</organism>
<evidence type="ECO:0000313" key="9">
    <source>
        <dbReference type="EMBL" id="SLM97461.1"/>
    </source>
</evidence>
<keyword evidence="3 7" id="KW-0812">Transmembrane</keyword>
<dbReference type="AlphaFoldDB" id="A0A1X6XDX8"/>
<protein>
    <submittedName>
        <fullName evidence="9">Integral membrane protein</fullName>
    </submittedName>
</protein>
<feature type="compositionally biased region" description="Basic and acidic residues" evidence="6">
    <location>
        <begin position="38"/>
        <end position="49"/>
    </location>
</feature>
<dbReference type="EMBL" id="FWFF01000012">
    <property type="protein sequence ID" value="SLM97461.1"/>
    <property type="molecule type" value="Genomic_DNA"/>
</dbReference>
<dbReference type="Pfam" id="PF00482">
    <property type="entry name" value="T2SSF"/>
    <property type="match status" value="1"/>
</dbReference>
<evidence type="ECO:0000256" key="6">
    <source>
        <dbReference type="SAM" id="MobiDB-lite"/>
    </source>
</evidence>
<evidence type="ECO:0000256" key="1">
    <source>
        <dbReference type="ARBA" id="ARBA00004651"/>
    </source>
</evidence>
<evidence type="ECO:0000259" key="8">
    <source>
        <dbReference type="Pfam" id="PF00482"/>
    </source>
</evidence>
<proteinExistence type="predicted"/>
<keyword evidence="4 7" id="KW-1133">Transmembrane helix</keyword>
<feature type="transmembrane region" description="Helical" evidence="7">
    <location>
        <begin position="6"/>
        <end position="24"/>
    </location>
</feature>
<evidence type="ECO:0000313" key="10">
    <source>
        <dbReference type="Proteomes" id="UP000196581"/>
    </source>
</evidence>